<proteinExistence type="predicted"/>
<name>A0ABD3HP17_9MARC</name>
<gene>
    <name evidence="1" type="ORF">R1sor_006824</name>
</gene>
<organism evidence="1 2">
    <name type="scientific">Riccia sorocarpa</name>
    <dbReference type="NCBI Taxonomy" id="122646"/>
    <lineage>
        <taxon>Eukaryota</taxon>
        <taxon>Viridiplantae</taxon>
        <taxon>Streptophyta</taxon>
        <taxon>Embryophyta</taxon>
        <taxon>Marchantiophyta</taxon>
        <taxon>Marchantiopsida</taxon>
        <taxon>Marchantiidae</taxon>
        <taxon>Marchantiales</taxon>
        <taxon>Ricciaceae</taxon>
        <taxon>Riccia</taxon>
    </lineage>
</organism>
<evidence type="ECO:0000313" key="1">
    <source>
        <dbReference type="EMBL" id="KAL3693173.1"/>
    </source>
</evidence>
<dbReference type="AlphaFoldDB" id="A0ABD3HP17"/>
<evidence type="ECO:0000313" key="2">
    <source>
        <dbReference type="Proteomes" id="UP001633002"/>
    </source>
</evidence>
<accession>A0ABD3HP17</accession>
<sequence length="191" mass="22295">MWDIDARLGLTSGTTGLNAPEIEIGVEFTPLDVSLQSKNEAMADESSSEADMRAIVPVETILNACKYQKATPLPPVPLCMMRPTETVRSIQTRNDIERLKDSVATLDYLNDHQAFFCQPFNIKGEEEKIHITDIQKWDERWKREYKNFVDEIRWTEWDFLKDLFIFISDGNHRWHAWMEYAKDHPTSRDLS</sequence>
<keyword evidence="2" id="KW-1185">Reference proteome</keyword>
<reference evidence="1 2" key="1">
    <citation type="submission" date="2024-09" db="EMBL/GenBank/DDBJ databases">
        <title>Chromosome-scale assembly of Riccia sorocarpa.</title>
        <authorList>
            <person name="Paukszto L."/>
        </authorList>
    </citation>
    <scope>NUCLEOTIDE SEQUENCE [LARGE SCALE GENOMIC DNA]</scope>
    <source>
        <strain evidence="1">LP-2024</strain>
        <tissue evidence="1">Aerial parts of the thallus</tissue>
    </source>
</reference>
<comment type="caution">
    <text evidence="1">The sequence shown here is derived from an EMBL/GenBank/DDBJ whole genome shotgun (WGS) entry which is preliminary data.</text>
</comment>
<dbReference type="Proteomes" id="UP001633002">
    <property type="component" value="Unassembled WGS sequence"/>
</dbReference>
<protein>
    <submittedName>
        <fullName evidence="1">Uncharacterized protein</fullName>
    </submittedName>
</protein>
<dbReference type="EMBL" id="JBJQOH010000003">
    <property type="protein sequence ID" value="KAL3693173.1"/>
    <property type="molecule type" value="Genomic_DNA"/>
</dbReference>